<gene>
    <name evidence="1" type="ORF">UFOPK3914_02185</name>
</gene>
<evidence type="ECO:0000313" key="1">
    <source>
        <dbReference type="EMBL" id="CAB5001742.1"/>
    </source>
</evidence>
<dbReference type="AlphaFoldDB" id="A0A6J7PGB5"/>
<reference evidence="1" key="1">
    <citation type="submission" date="2020-05" db="EMBL/GenBank/DDBJ databases">
        <authorList>
            <person name="Chiriac C."/>
            <person name="Salcher M."/>
            <person name="Ghai R."/>
            <person name="Kavagutti S V."/>
        </authorList>
    </citation>
    <scope>NUCLEOTIDE SEQUENCE</scope>
</reference>
<accession>A0A6J7PGB5</accession>
<organism evidence="1">
    <name type="scientific">freshwater metagenome</name>
    <dbReference type="NCBI Taxonomy" id="449393"/>
    <lineage>
        <taxon>unclassified sequences</taxon>
        <taxon>metagenomes</taxon>
        <taxon>ecological metagenomes</taxon>
    </lineage>
</organism>
<proteinExistence type="predicted"/>
<name>A0A6J7PGB5_9ZZZZ</name>
<sequence length="173" mass="19592">MLPTPTTFLQPLMERALAPTSSTLLTLNKPLALRPSRLPSMRPFPGITYKLQLVRNSQDSRSFNVTMALLRTSRDGPCTPNALPMRWACIQTGLPDLECWPLTRGDLPVLWSTPDCMHIVGHANVRLIISSATHPFRRIRYPVRWIATWLSRAKRSLTRLGNLSSCDCVLMQR</sequence>
<dbReference type="EMBL" id="CAFBOG010000323">
    <property type="protein sequence ID" value="CAB5001742.1"/>
    <property type="molecule type" value="Genomic_DNA"/>
</dbReference>
<protein>
    <submittedName>
        <fullName evidence="1">Unannotated protein</fullName>
    </submittedName>
</protein>